<gene>
    <name evidence="3" type="ORF">DU000_08630</name>
</gene>
<reference evidence="3 4" key="1">
    <citation type="journal article" date="2018" name="Int. J. Syst. Evol. Microbiol.">
        <title>Parvibium lacunae gen. nov., sp. nov., a new member of the family Alcaligenaceae isolated from a freshwater pond.</title>
        <authorList>
            <person name="Chen W.M."/>
            <person name="Xie P.B."/>
            <person name="Hsu M.Y."/>
            <person name="Sheu S.Y."/>
        </authorList>
    </citation>
    <scope>NUCLEOTIDE SEQUENCE [LARGE SCALE GENOMIC DNA]</scope>
    <source>
        <strain evidence="3 4">KMB9</strain>
    </source>
</reference>
<dbReference type="EMBL" id="QPGB01000003">
    <property type="protein sequence ID" value="RCS57504.1"/>
    <property type="molecule type" value="Genomic_DNA"/>
</dbReference>
<proteinExistence type="predicted"/>
<evidence type="ECO:0000259" key="2">
    <source>
        <dbReference type="Pfam" id="PF13193"/>
    </source>
</evidence>
<dbReference type="RefSeq" id="WP_114402985.1">
    <property type="nucleotide sequence ID" value="NZ_QPGB01000003.1"/>
</dbReference>
<dbReference type="GO" id="GO:0016877">
    <property type="term" value="F:ligase activity, forming carbon-sulfur bonds"/>
    <property type="evidence" value="ECO:0007669"/>
    <property type="project" value="UniProtKB-ARBA"/>
</dbReference>
<sequence length="443" mass="49493">MLMQINTPIWLIAVERRAEWRRSLATLTDYLTRHTPSSLLLDVSDGLDFWLGFFAAAVAKIDVVIPPNYQPVILDGLRQTETNSLADILSRLGPLSNATISEYQTAQQYPVANISITLHTSGTTDRIGQRKAIQRRLFDLLREVQALRQSLPIHLDNAAIISTVPNHHLYGFTFRGLWAFQANLPIWPFHLEMPEQVVAAAQRIINEDGLTPILVTTPAHLSRLPDMVGLAPIQQLRDVLTAGSPFTENHAERLAAIGCYPLEIYGSTETGAIAWRRQLNSPFWQPLAGISLNAQQDAAMVSAAWIDPSISMPDHIEINPVGSFLLHGRIDRVIKLGEKRVDLNALENVLLQHPWVQEVAVCLIQRKRDALAAIVVPTAMGKVEIAGANAAAINQQLRDYLNQFFDRVLTPKYWRFIDCLPYDERGKLPLKNIEKLLATGESP</sequence>
<dbReference type="PANTHER" id="PTHR43767:SF10">
    <property type="entry name" value="SURFACTIN SYNTHASE SUBUNIT 1"/>
    <property type="match status" value="1"/>
</dbReference>
<evidence type="ECO:0008006" key="5">
    <source>
        <dbReference type="Google" id="ProtNLM"/>
    </source>
</evidence>
<dbReference type="AlphaFoldDB" id="A0A368L1R5"/>
<name>A0A368L1R5_9BURK</name>
<dbReference type="Gene3D" id="3.30.300.30">
    <property type="match status" value="1"/>
</dbReference>
<organism evidence="3 4">
    <name type="scientific">Parvibium lacunae</name>
    <dbReference type="NCBI Taxonomy" id="1888893"/>
    <lineage>
        <taxon>Bacteria</taxon>
        <taxon>Pseudomonadati</taxon>
        <taxon>Pseudomonadota</taxon>
        <taxon>Betaproteobacteria</taxon>
        <taxon>Burkholderiales</taxon>
        <taxon>Alcaligenaceae</taxon>
        <taxon>Parvibium</taxon>
    </lineage>
</organism>
<comment type="caution">
    <text evidence="3">The sequence shown here is derived from an EMBL/GenBank/DDBJ whole genome shotgun (WGS) entry which is preliminary data.</text>
</comment>
<dbReference type="InterPro" id="IPR050237">
    <property type="entry name" value="ATP-dep_AMP-bd_enzyme"/>
</dbReference>
<dbReference type="InterPro" id="IPR000873">
    <property type="entry name" value="AMP-dep_synth/lig_dom"/>
</dbReference>
<dbReference type="OrthoDB" id="9787658at2"/>
<dbReference type="Pfam" id="PF13193">
    <property type="entry name" value="AMP-binding_C"/>
    <property type="match status" value="1"/>
</dbReference>
<evidence type="ECO:0000259" key="1">
    <source>
        <dbReference type="Pfam" id="PF00501"/>
    </source>
</evidence>
<dbReference type="Pfam" id="PF00501">
    <property type="entry name" value="AMP-binding"/>
    <property type="match status" value="1"/>
</dbReference>
<dbReference type="Proteomes" id="UP000252357">
    <property type="component" value="Unassembled WGS sequence"/>
</dbReference>
<dbReference type="Gene3D" id="3.40.50.12780">
    <property type="entry name" value="N-terminal domain of ligase-like"/>
    <property type="match status" value="1"/>
</dbReference>
<feature type="domain" description="AMP-dependent synthetase/ligase" evidence="1">
    <location>
        <begin position="111"/>
        <end position="276"/>
    </location>
</feature>
<dbReference type="InterPro" id="IPR025110">
    <property type="entry name" value="AMP-bd_C"/>
</dbReference>
<evidence type="ECO:0000313" key="3">
    <source>
        <dbReference type="EMBL" id="RCS57504.1"/>
    </source>
</evidence>
<dbReference type="InterPro" id="IPR042099">
    <property type="entry name" value="ANL_N_sf"/>
</dbReference>
<dbReference type="InterPro" id="IPR045851">
    <property type="entry name" value="AMP-bd_C_sf"/>
</dbReference>
<dbReference type="SUPFAM" id="SSF56801">
    <property type="entry name" value="Acetyl-CoA synthetase-like"/>
    <property type="match status" value="1"/>
</dbReference>
<evidence type="ECO:0000313" key="4">
    <source>
        <dbReference type="Proteomes" id="UP000252357"/>
    </source>
</evidence>
<dbReference type="PANTHER" id="PTHR43767">
    <property type="entry name" value="LONG-CHAIN-FATTY-ACID--COA LIGASE"/>
    <property type="match status" value="1"/>
</dbReference>
<accession>A0A368L1R5</accession>
<keyword evidence="4" id="KW-1185">Reference proteome</keyword>
<protein>
    <recommendedName>
        <fullName evidence="5">AMP-dependent synthetase/ligase domain-containing protein</fullName>
    </recommendedName>
</protein>
<feature type="domain" description="AMP-binding enzyme C-terminal" evidence="2">
    <location>
        <begin position="346"/>
        <end position="427"/>
    </location>
</feature>